<dbReference type="Gene3D" id="3.30.460.10">
    <property type="entry name" value="Beta Polymerase, domain 2"/>
    <property type="match status" value="1"/>
</dbReference>
<keyword evidence="2" id="KW-1277">Toxin-antitoxin system</keyword>
<keyword evidence="6" id="KW-0547">Nucleotide-binding</keyword>
<evidence type="ECO:0000256" key="5">
    <source>
        <dbReference type="ARBA" id="ARBA00022723"/>
    </source>
</evidence>
<dbReference type="PANTHER" id="PTHR33571:SF14">
    <property type="entry name" value="PROTEIN ADENYLYLTRANSFERASE MJ0435-RELATED"/>
    <property type="match status" value="1"/>
</dbReference>
<dbReference type="EMBL" id="CAACVI010000023">
    <property type="protein sequence ID" value="VEN74386.1"/>
    <property type="molecule type" value="Genomic_DNA"/>
</dbReference>
<evidence type="ECO:0000256" key="1">
    <source>
        <dbReference type="ARBA" id="ARBA00001946"/>
    </source>
</evidence>
<evidence type="ECO:0000259" key="10">
    <source>
        <dbReference type="Pfam" id="PF01909"/>
    </source>
</evidence>
<evidence type="ECO:0000256" key="2">
    <source>
        <dbReference type="ARBA" id="ARBA00022649"/>
    </source>
</evidence>
<evidence type="ECO:0000256" key="9">
    <source>
        <dbReference type="ARBA" id="ARBA00038276"/>
    </source>
</evidence>
<evidence type="ECO:0000256" key="3">
    <source>
        <dbReference type="ARBA" id="ARBA00022679"/>
    </source>
</evidence>
<dbReference type="InterPro" id="IPR002934">
    <property type="entry name" value="Polymerase_NTP_transf_dom"/>
</dbReference>
<keyword evidence="3" id="KW-0808">Transferase</keyword>
<keyword evidence="7" id="KW-0067">ATP-binding</keyword>
<dbReference type="SUPFAM" id="SSF81301">
    <property type="entry name" value="Nucleotidyltransferase"/>
    <property type="match status" value="1"/>
</dbReference>
<keyword evidence="4" id="KW-0548">Nucleotidyltransferase</keyword>
<proteinExistence type="inferred from homology"/>
<reference evidence="11" key="1">
    <citation type="submission" date="2019-01" db="EMBL/GenBank/DDBJ databases">
        <authorList>
            <consortium name="Genoscope - CEA"/>
            <person name="William W."/>
        </authorList>
    </citation>
    <scope>NUCLEOTIDE SEQUENCE</scope>
    <source>
        <strain evidence="11">CR-1</strain>
    </source>
</reference>
<evidence type="ECO:0000256" key="8">
    <source>
        <dbReference type="ARBA" id="ARBA00022842"/>
    </source>
</evidence>
<keyword evidence="8" id="KW-0460">Magnesium</keyword>
<dbReference type="AlphaFoldDB" id="A0A484HLB1"/>
<dbReference type="InterPro" id="IPR043519">
    <property type="entry name" value="NT_sf"/>
</dbReference>
<gene>
    <name evidence="11" type="ORF">EPICR_30323</name>
</gene>
<dbReference type="PANTHER" id="PTHR33571">
    <property type="entry name" value="SSL8005 PROTEIN"/>
    <property type="match status" value="1"/>
</dbReference>
<name>A0A484HLB1_9BACT</name>
<dbReference type="CDD" id="cd05403">
    <property type="entry name" value="NT_KNTase_like"/>
    <property type="match status" value="1"/>
</dbReference>
<comment type="similarity">
    <text evidence="9">Belongs to the MntA antitoxin family.</text>
</comment>
<sequence>MKSRDDISRLLAQGKPRWEEKFKLKKLALFGSYAREDQAKESDIDILVDADPEIGLDFVDLANEIENQLGESIELASQGAIKNRHWKYIEKDLIYV</sequence>
<dbReference type="InterPro" id="IPR052038">
    <property type="entry name" value="Type-VII_TA_antitoxin"/>
</dbReference>
<accession>A0A484HLB1</accession>
<evidence type="ECO:0000256" key="4">
    <source>
        <dbReference type="ARBA" id="ARBA00022695"/>
    </source>
</evidence>
<dbReference type="GO" id="GO:0005524">
    <property type="term" value="F:ATP binding"/>
    <property type="evidence" value="ECO:0007669"/>
    <property type="project" value="UniProtKB-KW"/>
</dbReference>
<organism evidence="11">
    <name type="scientific">uncultured Desulfobacteraceae bacterium</name>
    <dbReference type="NCBI Taxonomy" id="218296"/>
    <lineage>
        <taxon>Bacteria</taxon>
        <taxon>Pseudomonadati</taxon>
        <taxon>Thermodesulfobacteriota</taxon>
        <taxon>Desulfobacteria</taxon>
        <taxon>Desulfobacterales</taxon>
        <taxon>Desulfobacteraceae</taxon>
        <taxon>environmental samples</taxon>
    </lineage>
</organism>
<evidence type="ECO:0000256" key="7">
    <source>
        <dbReference type="ARBA" id="ARBA00022840"/>
    </source>
</evidence>
<evidence type="ECO:0000256" key="6">
    <source>
        <dbReference type="ARBA" id="ARBA00022741"/>
    </source>
</evidence>
<evidence type="ECO:0000313" key="11">
    <source>
        <dbReference type="EMBL" id="VEN74386.1"/>
    </source>
</evidence>
<feature type="domain" description="Polymerase nucleotidyl transferase" evidence="10">
    <location>
        <begin position="15"/>
        <end position="82"/>
    </location>
</feature>
<dbReference type="GO" id="GO:0046872">
    <property type="term" value="F:metal ion binding"/>
    <property type="evidence" value="ECO:0007669"/>
    <property type="project" value="UniProtKB-KW"/>
</dbReference>
<protein>
    <recommendedName>
        <fullName evidence="10">Polymerase nucleotidyl transferase domain-containing protein</fullName>
    </recommendedName>
</protein>
<dbReference type="GO" id="GO:0016779">
    <property type="term" value="F:nucleotidyltransferase activity"/>
    <property type="evidence" value="ECO:0007669"/>
    <property type="project" value="UniProtKB-KW"/>
</dbReference>
<keyword evidence="5" id="KW-0479">Metal-binding</keyword>
<comment type="cofactor">
    <cofactor evidence="1">
        <name>Mg(2+)</name>
        <dbReference type="ChEBI" id="CHEBI:18420"/>
    </cofactor>
</comment>
<dbReference type="Pfam" id="PF01909">
    <property type="entry name" value="NTP_transf_2"/>
    <property type="match status" value="1"/>
</dbReference>